<dbReference type="GeneID" id="26632691"/>
<dbReference type="Gene3D" id="3.30.1360.170">
    <property type="match status" value="1"/>
</dbReference>
<name>A0A0K0L9L3_9CAUD</name>
<dbReference type="GO" id="GO:0050797">
    <property type="term" value="F:thymidylate synthase (FAD) activity"/>
    <property type="evidence" value="ECO:0007669"/>
    <property type="project" value="UniProtKB-EC"/>
</dbReference>
<reference evidence="2" key="1">
    <citation type="submission" date="2014-08" db="EMBL/GenBank/DDBJ databases">
        <authorList>
            <person name="Gozdek A."/>
            <person name="Dabrowski K."/>
            <person name="Lobocka M."/>
        </authorList>
    </citation>
    <scope>NUCLEOTIDE SEQUENCE [LARGE SCALE GENOMIC DNA]</scope>
</reference>
<dbReference type="GO" id="GO:0032259">
    <property type="term" value="P:methylation"/>
    <property type="evidence" value="ECO:0007669"/>
    <property type="project" value="UniProtKB-KW"/>
</dbReference>
<dbReference type="GO" id="GO:0050660">
    <property type="term" value="F:flavin adenine dinucleotide binding"/>
    <property type="evidence" value="ECO:0007669"/>
    <property type="project" value="InterPro"/>
</dbReference>
<sequence length="299" mass="33643">MKASVIAKSISYPGTSQFPVTITTFELEYPRFIHAELMTHHALFKNCASSRAIPTKKLIEQVRNNPAMPVHWGANQAGMQAHKELSKPLQVAAKYLWIKAAKAAAGMALAMHKVGLHKQIVNRVLEPFQMMKTVVTATEWENFYWLRDHEDAQPEFQHLARMMKEATAGVAPELLVPGQWHVPYVKTEFIPGMGRQYFDENGEIISVEQALKLSASCCAQTSYRATDKSQDKAEVIFDKLINSEPVHASPTEHQATPMHIAGGWEKGVTHQDRDGCYWSSGLRGWIQHRQLIPNNCKKG</sequence>
<organism evidence="1 2">
    <name type="scientific">Pseudomonas phage vB_PaeM_PS24</name>
    <dbReference type="NCBI Taxonomy" id="1542092"/>
    <lineage>
        <taxon>Viruses</taxon>
        <taxon>Duplodnaviria</taxon>
        <taxon>Heunggongvirae</taxon>
        <taxon>Uroviricota</taxon>
        <taxon>Caudoviricetes</taxon>
        <taxon>Vandenendeviridae</taxon>
        <taxon>Nankokuvirus</taxon>
        <taxon>Nankokuvirus PS24</taxon>
    </lineage>
</organism>
<keyword evidence="1" id="KW-0489">Methyltransferase</keyword>
<dbReference type="GO" id="GO:0006231">
    <property type="term" value="P:dTMP biosynthetic process"/>
    <property type="evidence" value="ECO:0007669"/>
    <property type="project" value="InterPro"/>
</dbReference>
<keyword evidence="2" id="KW-1185">Reference proteome</keyword>
<evidence type="ECO:0000313" key="2">
    <source>
        <dbReference type="Proteomes" id="UP000203203"/>
    </source>
</evidence>
<dbReference type="PROSITE" id="PS51331">
    <property type="entry name" value="THYX"/>
    <property type="match status" value="1"/>
</dbReference>
<dbReference type="EC" id="2.1.1.148" evidence="1"/>
<gene>
    <name evidence="1" type="primary">thyX</name>
    <name evidence="1" type="ORF">vB_PaeM_PS2400115</name>
</gene>
<evidence type="ECO:0000313" key="1">
    <source>
        <dbReference type="EMBL" id="AIW01817.1"/>
    </source>
</evidence>
<dbReference type="InterPro" id="IPR036098">
    <property type="entry name" value="Thymidylate_synthase_ThyX_sf"/>
</dbReference>
<dbReference type="Pfam" id="PF02511">
    <property type="entry name" value="Thy1"/>
    <property type="match status" value="1"/>
</dbReference>
<dbReference type="Proteomes" id="UP000203203">
    <property type="component" value="Segment"/>
</dbReference>
<dbReference type="InterPro" id="IPR003669">
    <property type="entry name" value="Thymidylate_synthase_ThyX"/>
</dbReference>
<dbReference type="KEGG" id="vg:26632691"/>
<dbReference type="EMBL" id="KM434186">
    <property type="protein sequence ID" value="AIW01817.1"/>
    <property type="molecule type" value="Genomic_DNA"/>
</dbReference>
<dbReference type="RefSeq" id="YP_009206077.1">
    <property type="nucleotide sequence ID" value="NC_028882.1"/>
</dbReference>
<dbReference type="SUPFAM" id="SSF69796">
    <property type="entry name" value="Thymidylate synthase-complementing protein Thy1"/>
    <property type="match status" value="1"/>
</dbReference>
<proteinExistence type="predicted"/>
<protein>
    <submittedName>
        <fullName evidence="1">Thymidylate synthase</fullName>
        <ecNumber evidence="1">2.1.1.148</ecNumber>
    </submittedName>
</protein>
<keyword evidence="1" id="KW-0808">Transferase</keyword>
<accession>A0A0K0L9L3</accession>